<feature type="transmembrane region" description="Helical" evidence="1">
    <location>
        <begin position="92"/>
        <end position="112"/>
    </location>
</feature>
<dbReference type="STRING" id="1391627.SAMN05216464_109219"/>
<feature type="transmembrane region" description="Helical" evidence="1">
    <location>
        <begin position="59"/>
        <end position="80"/>
    </location>
</feature>
<evidence type="ECO:0000313" key="2">
    <source>
        <dbReference type="EMBL" id="SDE79470.1"/>
    </source>
</evidence>
<keyword evidence="1" id="KW-0472">Membrane</keyword>
<reference evidence="2 3" key="1">
    <citation type="submission" date="2016-10" db="EMBL/GenBank/DDBJ databases">
        <authorList>
            <person name="de Groot N.N."/>
        </authorList>
    </citation>
    <scope>NUCLEOTIDE SEQUENCE [LARGE SCALE GENOMIC DNA]</scope>
    <source>
        <strain evidence="2 3">47C3B</strain>
    </source>
</reference>
<keyword evidence="1" id="KW-0812">Transmembrane</keyword>
<protein>
    <recommendedName>
        <fullName evidence="4">DoxX protein</fullName>
    </recommendedName>
</protein>
<sequence>MKKVLAFLKKKDLYFGIIRYALAISMMPYGITKLFKTQFVLSQSLMDPTTLEKLSGKTLAWAFLGYSSWFEVLLGVFELIPALLLLFRRTTLMGAILLLPVTLNVFLINMALDLWDETKRISLVLLVLNCLLFLFEWKKIREVVLIVVGKVKLRFTGWELAINLLLLIGLNFVFIKQLTTYRKTENELTGDWFNNKPNEWILKSEKLNDSTLIARDIKVHFDAGGRYAELAGNNTTNTSSSVFDNSRSSYTIDEKQKIISFFDGNNTPLNTCTYAVTGNTLQITRIINKSPDKRFTQVFEKRVINDNKSN</sequence>
<proteinExistence type="predicted"/>
<evidence type="ECO:0000256" key="1">
    <source>
        <dbReference type="SAM" id="Phobius"/>
    </source>
</evidence>
<keyword evidence="3" id="KW-1185">Reference proteome</keyword>
<evidence type="ECO:0000313" key="3">
    <source>
        <dbReference type="Proteomes" id="UP000199072"/>
    </source>
</evidence>
<dbReference type="Proteomes" id="UP000199072">
    <property type="component" value="Unassembled WGS sequence"/>
</dbReference>
<gene>
    <name evidence="2" type="ORF">SAMN05216464_109219</name>
</gene>
<dbReference type="AlphaFoldDB" id="A0A1G7FU89"/>
<evidence type="ECO:0008006" key="4">
    <source>
        <dbReference type="Google" id="ProtNLM"/>
    </source>
</evidence>
<keyword evidence="1" id="KW-1133">Transmembrane helix</keyword>
<accession>A0A1G7FU89</accession>
<feature type="transmembrane region" description="Helical" evidence="1">
    <location>
        <begin position="12"/>
        <end position="31"/>
    </location>
</feature>
<dbReference type="RefSeq" id="WP_091151639.1">
    <property type="nucleotide sequence ID" value="NZ_FNAI01000009.1"/>
</dbReference>
<dbReference type="EMBL" id="FNAI01000009">
    <property type="protein sequence ID" value="SDE79470.1"/>
    <property type="molecule type" value="Genomic_DNA"/>
</dbReference>
<organism evidence="2 3">
    <name type="scientific">Mucilaginibacter pineti</name>
    <dbReference type="NCBI Taxonomy" id="1391627"/>
    <lineage>
        <taxon>Bacteria</taxon>
        <taxon>Pseudomonadati</taxon>
        <taxon>Bacteroidota</taxon>
        <taxon>Sphingobacteriia</taxon>
        <taxon>Sphingobacteriales</taxon>
        <taxon>Sphingobacteriaceae</taxon>
        <taxon>Mucilaginibacter</taxon>
    </lineage>
</organism>
<dbReference type="OrthoDB" id="102112at2"/>
<name>A0A1G7FU89_9SPHI</name>
<feature type="transmembrane region" description="Helical" evidence="1">
    <location>
        <begin position="155"/>
        <end position="175"/>
    </location>
</feature>